<keyword evidence="9" id="KW-1133">Transmembrane helix</keyword>
<sequence length="542" mass="60236">MDLLLHSRAILLVCIPACICTVVVVVVAVYRLLYSPIARFPGPRLAALTFWYEFYYDVVCTGRYSWRIQELHRKYGPIVRINPKELHVADPAFYDSVYAGPGRRTEKWEFSARMFGTTTAAVGTTGHELHRIRRGALNGFFSKRTVANLTPTIQELVDHGCDLLRRRGAASRVLNLRDFFAAFSADVIGIVAFGSNYGLLDREDFEPAWQKLMMDLSSGTHIMKQFPWIYPLLKIIPPSIVSLFHPPGNRLFNIRNDIKIKIEETRSSLGSPSPEEKESIRDLASQPTALHTLLTSTLPAQELLTPRLEDEAFTLLGAGTLTTAHTLTTLLYHILANPTIKHNLQTELASLHANLLPGTSSLPPADLEHAPHLQAVVTEGLRLSFGVSHRLARISPDTALHYDAMYHGRAYAYTIPPGVPVSMTPMFMHLDPTAFPSPHTFDPARWRASAVSSEDERAEAKRRRAQLVPFGKGTRACAGMWLAYAELYGMLGALFGPGGIGTRMELFETGVADVECVHDLFNPSPRLDSKGVRVVLRDEATT</sequence>
<dbReference type="PRINTS" id="PR00465">
    <property type="entry name" value="EP450IV"/>
</dbReference>
<dbReference type="SUPFAM" id="SSF48264">
    <property type="entry name" value="Cytochrome P450"/>
    <property type="match status" value="1"/>
</dbReference>
<evidence type="ECO:0000256" key="5">
    <source>
        <dbReference type="ARBA" id="ARBA00023004"/>
    </source>
</evidence>
<dbReference type="EMBL" id="WJXW01000003">
    <property type="protein sequence ID" value="KAF9737863.1"/>
    <property type="molecule type" value="Genomic_DNA"/>
</dbReference>
<comment type="caution">
    <text evidence="10">The sequence shown here is derived from an EMBL/GenBank/DDBJ whole genome shotgun (WGS) entry which is preliminary data.</text>
</comment>
<dbReference type="GO" id="GO:0005506">
    <property type="term" value="F:iron ion binding"/>
    <property type="evidence" value="ECO:0007669"/>
    <property type="project" value="InterPro"/>
</dbReference>
<dbReference type="Proteomes" id="UP000756921">
    <property type="component" value="Unassembled WGS sequence"/>
</dbReference>
<keyword evidence="5 7" id="KW-0408">Iron</keyword>
<feature type="binding site" description="axial binding residue" evidence="7">
    <location>
        <position position="477"/>
    </location>
    <ligand>
        <name>heme</name>
        <dbReference type="ChEBI" id="CHEBI:30413"/>
    </ligand>
    <ligandPart>
        <name>Fe</name>
        <dbReference type="ChEBI" id="CHEBI:18248"/>
    </ligandPart>
</feature>
<evidence type="ECO:0000256" key="8">
    <source>
        <dbReference type="RuleBase" id="RU000461"/>
    </source>
</evidence>
<dbReference type="AlphaFoldDB" id="A0A9P6GML7"/>
<organism evidence="10 11">
    <name type="scientific">Paraphaeosphaeria minitans</name>
    <dbReference type="NCBI Taxonomy" id="565426"/>
    <lineage>
        <taxon>Eukaryota</taxon>
        <taxon>Fungi</taxon>
        <taxon>Dikarya</taxon>
        <taxon>Ascomycota</taxon>
        <taxon>Pezizomycotina</taxon>
        <taxon>Dothideomycetes</taxon>
        <taxon>Pleosporomycetidae</taxon>
        <taxon>Pleosporales</taxon>
        <taxon>Massarineae</taxon>
        <taxon>Didymosphaeriaceae</taxon>
        <taxon>Paraphaeosphaeria</taxon>
    </lineage>
</organism>
<evidence type="ECO:0000256" key="1">
    <source>
        <dbReference type="ARBA" id="ARBA00001971"/>
    </source>
</evidence>
<evidence type="ECO:0000256" key="4">
    <source>
        <dbReference type="ARBA" id="ARBA00023002"/>
    </source>
</evidence>
<keyword evidence="9" id="KW-0812">Transmembrane</keyword>
<evidence type="ECO:0000256" key="2">
    <source>
        <dbReference type="ARBA" id="ARBA00010617"/>
    </source>
</evidence>
<evidence type="ECO:0000256" key="6">
    <source>
        <dbReference type="ARBA" id="ARBA00023033"/>
    </source>
</evidence>
<dbReference type="InterPro" id="IPR001128">
    <property type="entry name" value="Cyt_P450"/>
</dbReference>
<keyword evidence="3 7" id="KW-0479">Metal-binding</keyword>
<dbReference type="Pfam" id="PF00067">
    <property type="entry name" value="p450"/>
    <property type="match status" value="1"/>
</dbReference>
<evidence type="ECO:0000256" key="3">
    <source>
        <dbReference type="ARBA" id="ARBA00022723"/>
    </source>
</evidence>
<dbReference type="PANTHER" id="PTHR24305">
    <property type="entry name" value="CYTOCHROME P450"/>
    <property type="match status" value="1"/>
</dbReference>
<keyword evidence="9" id="KW-0472">Membrane</keyword>
<dbReference type="InterPro" id="IPR050121">
    <property type="entry name" value="Cytochrome_P450_monoxygenase"/>
</dbReference>
<reference evidence="10" key="1">
    <citation type="journal article" date="2020" name="Mol. Plant Microbe Interact.">
        <title>Genome Sequence of the Biocontrol Agent Coniothyrium minitans strain Conio (IMI 134523).</title>
        <authorList>
            <person name="Patel D."/>
            <person name="Shittu T.A."/>
            <person name="Baroncelli R."/>
            <person name="Muthumeenakshi S."/>
            <person name="Osborne T.H."/>
            <person name="Janganan T.K."/>
            <person name="Sreenivasaprasad S."/>
        </authorList>
    </citation>
    <scope>NUCLEOTIDE SEQUENCE</scope>
    <source>
        <strain evidence="10">Conio</strain>
    </source>
</reference>
<dbReference type="CDD" id="cd11062">
    <property type="entry name" value="CYP58-like"/>
    <property type="match status" value="1"/>
</dbReference>
<accession>A0A9P6GML7</accession>
<dbReference type="Gene3D" id="1.10.630.10">
    <property type="entry name" value="Cytochrome P450"/>
    <property type="match status" value="1"/>
</dbReference>
<gene>
    <name evidence="10" type="ORF">PMIN01_03146</name>
</gene>
<dbReference type="PANTHER" id="PTHR24305:SF157">
    <property type="entry name" value="N-ACETYLTRYPTOPHAN 6-HYDROXYLASE IVOC-RELATED"/>
    <property type="match status" value="1"/>
</dbReference>
<keyword evidence="11" id="KW-1185">Reference proteome</keyword>
<dbReference type="PROSITE" id="PS00086">
    <property type="entry name" value="CYTOCHROME_P450"/>
    <property type="match status" value="1"/>
</dbReference>
<evidence type="ECO:0000313" key="11">
    <source>
        <dbReference type="Proteomes" id="UP000756921"/>
    </source>
</evidence>
<evidence type="ECO:0000256" key="7">
    <source>
        <dbReference type="PIRSR" id="PIRSR602403-1"/>
    </source>
</evidence>
<keyword evidence="6 8" id="KW-0503">Monooxygenase</keyword>
<dbReference type="GO" id="GO:0004497">
    <property type="term" value="F:monooxygenase activity"/>
    <property type="evidence" value="ECO:0007669"/>
    <property type="project" value="UniProtKB-KW"/>
</dbReference>
<dbReference type="PRINTS" id="PR00385">
    <property type="entry name" value="P450"/>
</dbReference>
<evidence type="ECO:0000256" key="9">
    <source>
        <dbReference type="SAM" id="Phobius"/>
    </source>
</evidence>
<evidence type="ECO:0000313" key="10">
    <source>
        <dbReference type="EMBL" id="KAF9737863.1"/>
    </source>
</evidence>
<dbReference type="GO" id="GO:0020037">
    <property type="term" value="F:heme binding"/>
    <property type="evidence" value="ECO:0007669"/>
    <property type="project" value="InterPro"/>
</dbReference>
<dbReference type="InterPro" id="IPR036396">
    <property type="entry name" value="Cyt_P450_sf"/>
</dbReference>
<dbReference type="GO" id="GO:0016705">
    <property type="term" value="F:oxidoreductase activity, acting on paired donors, with incorporation or reduction of molecular oxygen"/>
    <property type="evidence" value="ECO:0007669"/>
    <property type="project" value="InterPro"/>
</dbReference>
<dbReference type="OrthoDB" id="3945418at2759"/>
<comment type="similarity">
    <text evidence="2 8">Belongs to the cytochrome P450 family.</text>
</comment>
<name>A0A9P6GML7_9PLEO</name>
<dbReference type="InterPro" id="IPR002403">
    <property type="entry name" value="Cyt_P450_E_grp-IV"/>
</dbReference>
<keyword evidence="4 8" id="KW-0560">Oxidoreductase</keyword>
<protein>
    <submittedName>
        <fullName evidence="10">Benzoate 4-monooxygenase cytochrome p450</fullName>
    </submittedName>
</protein>
<comment type="cofactor">
    <cofactor evidence="1 7">
        <name>heme</name>
        <dbReference type="ChEBI" id="CHEBI:30413"/>
    </cofactor>
</comment>
<keyword evidence="7 8" id="KW-0349">Heme</keyword>
<proteinExistence type="inferred from homology"/>
<feature type="transmembrane region" description="Helical" evidence="9">
    <location>
        <begin position="9"/>
        <end position="33"/>
    </location>
</feature>
<dbReference type="InterPro" id="IPR017972">
    <property type="entry name" value="Cyt_P450_CS"/>
</dbReference>